<keyword evidence="5" id="KW-0677">Repeat</keyword>
<dbReference type="EMBL" id="PSQE01000008">
    <property type="protein sequence ID" value="RHN39180.1"/>
    <property type="molecule type" value="Genomic_DNA"/>
</dbReference>
<dbReference type="EC" id="2.7.-.-" evidence="10"/>
<protein>
    <submittedName>
        <fullName evidence="10">Putative transferase</fullName>
        <ecNumber evidence="10">2.7.-.-</ecNumber>
    </submittedName>
</protein>
<evidence type="ECO:0000256" key="5">
    <source>
        <dbReference type="ARBA" id="ARBA00022737"/>
    </source>
</evidence>
<dbReference type="GO" id="GO:0016740">
    <property type="term" value="F:transferase activity"/>
    <property type="evidence" value="ECO:0007669"/>
    <property type="project" value="UniProtKB-KW"/>
</dbReference>
<evidence type="ECO:0000313" key="10">
    <source>
        <dbReference type="EMBL" id="RHN39180.1"/>
    </source>
</evidence>
<reference evidence="10" key="1">
    <citation type="journal article" date="2018" name="Nat. Plants">
        <title>Whole-genome landscape of Medicago truncatula symbiotic genes.</title>
        <authorList>
            <person name="Pecrix Y."/>
            <person name="Gamas P."/>
            <person name="Carrere S."/>
        </authorList>
    </citation>
    <scope>NUCLEOTIDE SEQUENCE</scope>
    <source>
        <tissue evidence="10">Leaves</tissue>
    </source>
</reference>
<dbReference type="Pfam" id="PF13855">
    <property type="entry name" value="LRR_8"/>
    <property type="match status" value="1"/>
</dbReference>
<keyword evidence="4" id="KW-0732">Signal</keyword>
<dbReference type="Gene3D" id="3.80.10.10">
    <property type="entry name" value="Ribonuclease Inhibitor"/>
    <property type="match status" value="1"/>
</dbReference>
<dbReference type="Proteomes" id="UP000265566">
    <property type="component" value="Chromosome 8"/>
</dbReference>
<feature type="transmembrane region" description="Helical" evidence="8">
    <location>
        <begin position="597"/>
        <end position="620"/>
    </location>
</feature>
<evidence type="ECO:0000256" key="3">
    <source>
        <dbReference type="ARBA" id="ARBA00022692"/>
    </source>
</evidence>
<keyword evidence="10" id="KW-0808">Transferase</keyword>
<evidence type="ECO:0000256" key="7">
    <source>
        <dbReference type="ARBA" id="ARBA00023136"/>
    </source>
</evidence>
<dbReference type="SUPFAM" id="SSF52058">
    <property type="entry name" value="L domain-like"/>
    <property type="match status" value="1"/>
</dbReference>
<name>A0A396GD80_MEDTR</name>
<evidence type="ECO:0000259" key="9">
    <source>
        <dbReference type="Pfam" id="PF12819"/>
    </source>
</evidence>
<accession>A0A396GD80</accession>
<dbReference type="InterPro" id="IPR001611">
    <property type="entry name" value="Leu-rich_rpt"/>
</dbReference>
<keyword evidence="6 8" id="KW-1133">Transmembrane helix</keyword>
<dbReference type="InterPro" id="IPR024788">
    <property type="entry name" value="Malectin-like_Carb-bd_dom"/>
</dbReference>
<dbReference type="PANTHER" id="PTHR45631:SF212">
    <property type="entry name" value="PROTEIN KINASE DOMAIN-CONTAINING PROTEIN"/>
    <property type="match status" value="1"/>
</dbReference>
<comment type="caution">
    <text evidence="10">The sequence shown here is derived from an EMBL/GenBank/DDBJ whole genome shotgun (WGS) entry which is preliminary data.</text>
</comment>
<organism evidence="10">
    <name type="scientific">Medicago truncatula</name>
    <name type="common">Barrel medic</name>
    <name type="synonym">Medicago tribuloides</name>
    <dbReference type="NCBI Taxonomy" id="3880"/>
    <lineage>
        <taxon>Eukaryota</taxon>
        <taxon>Viridiplantae</taxon>
        <taxon>Streptophyta</taxon>
        <taxon>Embryophyta</taxon>
        <taxon>Tracheophyta</taxon>
        <taxon>Spermatophyta</taxon>
        <taxon>Magnoliopsida</taxon>
        <taxon>eudicotyledons</taxon>
        <taxon>Gunneridae</taxon>
        <taxon>Pentapetalae</taxon>
        <taxon>rosids</taxon>
        <taxon>fabids</taxon>
        <taxon>Fabales</taxon>
        <taxon>Fabaceae</taxon>
        <taxon>Papilionoideae</taxon>
        <taxon>50 kb inversion clade</taxon>
        <taxon>NPAAA clade</taxon>
        <taxon>Hologalegina</taxon>
        <taxon>IRL clade</taxon>
        <taxon>Trifolieae</taxon>
        <taxon>Medicago</taxon>
    </lineage>
</organism>
<keyword evidence="3 8" id="KW-0812">Transmembrane</keyword>
<dbReference type="PANTHER" id="PTHR45631">
    <property type="entry name" value="OS07G0107800 PROTEIN-RELATED"/>
    <property type="match status" value="1"/>
</dbReference>
<sequence length="636" mass="72385">MQTDYMEREPPEIVILMLKACVFLALVPFICISQANSEQLDKSVSREIANNENPGFISIDCGSNVDYYHDETGIWYKTDEGFVETGENRMTSSSVKLNYLYFGKQLITLRCFPEGDRNCYTLKPKEGKNKKYLIRALFSYGNYDGKNLQQSFQLYLGVDLWQDIDFIEYYYHTEIIHTPSTDTIHVCLIKSSPTIPCISSLELRLLNNSIYQNEEINSTGAPQPLLKLEERFDVGPSTCYYKDPRNFVGRRDARYKDDVYDRMWSCDQLLYITFDWYPMGLDESINMDNATNDTYKLPANVLKSAAQPRNVTRTLGFVYTAYSSTAQYYVYLHFNEIEKLSDGKKRKINITFKNQPVPSKPIVLDYLKPVTLNIKIQGDVLFNISATSDSNAPPILNAYEIYKLITPLDSPTYAQDVGAITDIKSSYLVNKLSWQGDPCLPTEYAWEGLVCTGDTIPRITSLNLSSSKLTGEINISFSYLTELEFLDLSYNELEGSLPEFLAHLPKLKVLNLTGNKLSGPIPKDLKEKADNTTLELSVAGNHDLCMTGSCKKKNIVVPLVASFSALFLIILISLGFRIFKRQKGLGFDISKRQKGICWIQHVVCPLFSFIHSFGICWILNYGRFFSMSHIPNIDII</sequence>
<feature type="domain" description="Malectin-like" evidence="9">
    <location>
        <begin position="59"/>
        <end position="403"/>
    </location>
</feature>
<evidence type="ECO:0000256" key="4">
    <source>
        <dbReference type="ARBA" id="ARBA00022729"/>
    </source>
</evidence>
<gene>
    <name evidence="10" type="ORF">MtrunA17_Chr8g0341091</name>
</gene>
<proteinExistence type="predicted"/>
<evidence type="ECO:0000256" key="1">
    <source>
        <dbReference type="ARBA" id="ARBA00004167"/>
    </source>
</evidence>
<keyword evidence="2" id="KW-0433">Leucine-rich repeat</keyword>
<evidence type="ECO:0000256" key="6">
    <source>
        <dbReference type="ARBA" id="ARBA00022989"/>
    </source>
</evidence>
<dbReference type="Pfam" id="PF12819">
    <property type="entry name" value="Malectin_like"/>
    <property type="match status" value="1"/>
</dbReference>
<dbReference type="Gramene" id="rna45182">
    <property type="protein sequence ID" value="RHN39180.1"/>
    <property type="gene ID" value="gene45182"/>
</dbReference>
<evidence type="ECO:0000256" key="8">
    <source>
        <dbReference type="SAM" id="Phobius"/>
    </source>
</evidence>
<dbReference type="InterPro" id="IPR032675">
    <property type="entry name" value="LRR_dom_sf"/>
</dbReference>
<comment type="subcellular location">
    <subcellularLocation>
        <location evidence="1">Membrane</location>
        <topology evidence="1">Single-pass membrane protein</topology>
    </subcellularLocation>
</comment>
<evidence type="ECO:0000256" key="2">
    <source>
        <dbReference type="ARBA" id="ARBA00022614"/>
    </source>
</evidence>
<dbReference type="PRINTS" id="PR00019">
    <property type="entry name" value="LEURICHRPT"/>
</dbReference>
<dbReference type="GO" id="GO:0016020">
    <property type="term" value="C:membrane"/>
    <property type="evidence" value="ECO:0007669"/>
    <property type="project" value="UniProtKB-SubCell"/>
</dbReference>
<keyword evidence="7 8" id="KW-0472">Membrane</keyword>
<dbReference type="FunFam" id="3.80.10.10:FF:000129">
    <property type="entry name" value="Leucine-rich repeat receptor-like kinase"/>
    <property type="match status" value="1"/>
</dbReference>
<feature type="transmembrane region" description="Helical" evidence="8">
    <location>
        <begin position="555"/>
        <end position="576"/>
    </location>
</feature>
<dbReference type="AlphaFoldDB" id="A0A396GD80"/>